<dbReference type="EMBL" id="VNJJ01000008">
    <property type="protein sequence ID" value="TVX98629.1"/>
    <property type="molecule type" value="Genomic_DNA"/>
</dbReference>
<gene>
    <name evidence="1" type="ORF">FPZ45_15070</name>
</gene>
<dbReference type="RefSeq" id="WP_144703340.1">
    <property type="nucleotide sequence ID" value="NZ_VNJJ01000008.1"/>
</dbReference>
<evidence type="ECO:0000313" key="2">
    <source>
        <dbReference type="Proteomes" id="UP000316330"/>
    </source>
</evidence>
<sequence>MSSNVFIPRSPIKELQQFNSRHDSDLSLTSARRKFLEDYRRKVVEQLKKFEETLEKIDHKFDLFKQLEAAEQQESN</sequence>
<dbReference type="OrthoDB" id="9811174at2"/>
<proteinExistence type="predicted"/>
<keyword evidence="2" id="KW-1185">Reference proteome</keyword>
<organism evidence="1 2">
    <name type="scientific">Cohnella terricola</name>
    <dbReference type="NCBI Taxonomy" id="1289167"/>
    <lineage>
        <taxon>Bacteria</taxon>
        <taxon>Bacillati</taxon>
        <taxon>Bacillota</taxon>
        <taxon>Bacilli</taxon>
        <taxon>Bacillales</taxon>
        <taxon>Paenibacillaceae</taxon>
        <taxon>Cohnella</taxon>
    </lineage>
</organism>
<dbReference type="AlphaFoldDB" id="A0A559JFH4"/>
<evidence type="ECO:0000313" key="1">
    <source>
        <dbReference type="EMBL" id="TVX98629.1"/>
    </source>
</evidence>
<reference evidence="1 2" key="1">
    <citation type="submission" date="2019-07" db="EMBL/GenBank/DDBJ databases">
        <authorList>
            <person name="Kim J."/>
        </authorList>
    </citation>
    <scope>NUCLEOTIDE SEQUENCE [LARGE SCALE GENOMIC DNA]</scope>
    <source>
        <strain evidence="1 2">G13</strain>
    </source>
</reference>
<protein>
    <submittedName>
        <fullName evidence="1">Uncharacterized protein</fullName>
    </submittedName>
</protein>
<accession>A0A559JFH4</accession>
<dbReference type="Proteomes" id="UP000316330">
    <property type="component" value="Unassembled WGS sequence"/>
</dbReference>
<name>A0A559JFH4_9BACL</name>
<comment type="caution">
    <text evidence="1">The sequence shown here is derived from an EMBL/GenBank/DDBJ whole genome shotgun (WGS) entry which is preliminary data.</text>
</comment>